<evidence type="ECO:0000313" key="2">
    <source>
        <dbReference type="Proteomes" id="UP000193587"/>
    </source>
</evidence>
<accession>A0A1X4G898</accession>
<protein>
    <submittedName>
        <fullName evidence="1">Uncharacterized protein</fullName>
    </submittedName>
</protein>
<dbReference type="AlphaFoldDB" id="A0A1X4G898"/>
<evidence type="ECO:0000313" key="1">
    <source>
        <dbReference type="EMBL" id="OSO92264.1"/>
    </source>
</evidence>
<gene>
    <name evidence="1" type="ORF">B9H04_16005</name>
</gene>
<name>A0A1X4G898_HALEZ</name>
<proteinExistence type="predicted"/>
<organism evidence="1 2">
    <name type="scientific">Halorubrum ezzemoulense DSM 17463</name>
    <dbReference type="NCBI Taxonomy" id="1121945"/>
    <lineage>
        <taxon>Archaea</taxon>
        <taxon>Methanobacteriati</taxon>
        <taxon>Methanobacteriota</taxon>
        <taxon>Stenosarchaea group</taxon>
        <taxon>Halobacteria</taxon>
        <taxon>Halobacteriales</taxon>
        <taxon>Haloferacaceae</taxon>
        <taxon>Halorubrum</taxon>
    </lineage>
</organism>
<dbReference type="Proteomes" id="UP000193587">
    <property type="component" value="Unassembled WGS sequence"/>
</dbReference>
<dbReference type="RefSeq" id="WP_049933292.1">
    <property type="nucleotide sequence ID" value="NZ_ATXS01000038.1"/>
</dbReference>
<sequence>MNTLLALVVFTVSFGTAIALLIGIVFAALLSMNARSGSEGCDFCSSDAATRLGGGDVACSDCKRRVL</sequence>
<reference evidence="1 2" key="1">
    <citation type="submission" date="2017-04" db="EMBL/GenBank/DDBJ databases">
        <title>MLSA of the genus Halorubrum.</title>
        <authorList>
            <person name="De La Haba R."/>
            <person name="Sanchez-Porro C."/>
            <person name="Infante-Dominguez C."/>
            <person name="Ventosa A."/>
        </authorList>
    </citation>
    <scope>NUCLEOTIDE SEQUENCE [LARGE SCALE GENOMIC DNA]</scope>
    <source>
        <strain evidence="1 2">DSM 17463</strain>
    </source>
</reference>
<comment type="caution">
    <text evidence="1">The sequence shown here is derived from an EMBL/GenBank/DDBJ whole genome shotgun (WGS) entry which is preliminary data.</text>
</comment>
<dbReference type="EMBL" id="NEDJ01000087">
    <property type="protein sequence ID" value="OSO92264.1"/>
    <property type="molecule type" value="Genomic_DNA"/>
</dbReference>